<protein>
    <submittedName>
        <fullName evidence="12">Putative CALMODULIN-BINDING PROTEIN60</fullName>
    </submittedName>
</protein>
<evidence type="ECO:0000259" key="10">
    <source>
        <dbReference type="Pfam" id="PF20451"/>
    </source>
</evidence>
<feature type="region of interest" description="Disordered" evidence="8">
    <location>
        <begin position="1"/>
        <end position="35"/>
    </location>
</feature>
<evidence type="ECO:0000256" key="2">
    <source>
        <dbReference type="ARBA" id="ARBA00007214"/>
    </source>
</evidence>
<dbReference type="EMBL" id="CM007899">
    <property type="protein sequence ID" value="OTG11489.1"/>
    <property type="molecule type" value="Genomic_DNA"/>
</dbReference>
<accession>A0A251TL46</accession>
<dbReference type="PANTHER" id="PTHR31713:SF67">
    <property type="entry name" value="CALMODULIN-BINDING PROTEIN60"/>
    <property type="match status" value="1"/>
</dbReference>
<keyword evidence="4" id="KW-0238">DNA-binding</keyword>
<evidence type="ECO:0000259" key="9">
    <source>
        <dbReference type="Pfam" id="PF07887"/>
    </source>
</evidence>
<dbReference type="GO" id="GO:0005634">
    <property type="term" value="C:nucleus"/>
    <property type="evidence" value="ECO:0000318"/>
    <property type="project" value="GO_Central"/>
</dbReference>
<evidence type="ECO:0000256" key="3">
    <source>
        <dbReference type="ARBA" id="ARBA00023015"/>
    </source>
</evidence>
<dbReference type="InterPro" id="IPR046830">
    <property type="entry name" value="Calmod_bind_M"/>
</dbReference>
<keyword evidence="7" id="KW-0539">Nucleus</keyword>
<keyword evidence="5" id="KW-0010">Activator</keyword>
<reference evidence="13" key="1">
    <citation type="journal article" date="2017" name="Nature">
        <title>The sunflower genome provides insights into oil metabolism, flowering and Asterid evolution.</title>
        <authorList>
            <person name="Badouin H."/>
            <person name="Gouzy J."/>
            <person name="Grassa C.J."/>
            <person name="Murat F."/>
            <person name="Staton S.E."/>
            <person name="Cottret L."/>
            <person name="Lelandais-Briere C."/>
            <person name="Owens G.L."/>
            <person name="Carrere S."/>
            <person name="Mayjonade B."/>
            <person name="Legrand L."/>
            <person name="Gill N."/>
            <person name="Kane N.C."/>
            <person name="Bowers J.E."/>
            <person name="Hubner S."/>
            <person name="Bellec A."/>
            <person name="Berard A."/>
            <person name="Berges H."/>
            <person name="Blanchet N."/>
            <person name="Boniface M.C."/>
            <person name="Brunel D."/>
            <person name="Catrice O."/>
            <person name="Chaidir N."/>
            <person name="Claudel C."/>
            <person name="Donnadieu C."/>
            <person name="Faraut T."/>
            <person name="Fievet G."/>
            <person name="Helmstetter N."/>
            <person name="King M."/>
            <person name="Knapp S.J."/>
            <person name="Lai Z."/>
            <person name="Le Paslier M.C."/>
            <person name="Lippi Y."/>
            <person name="Lorenzon L."/>
            <person name="Mandel J.R."/>
            <person name="Marage G."/>
            <person name="Marchand G."/>
            <person name="Marquand E."/>
            <person name="Bret-Mestries E."/>
            <person name="Morien E."/>
            <person name="Nambeesan S."/>
            <person name="Nguyen T."/>
            <person name="Pegot-Espagnet P."/>
            <person name="Pouilly N."/>
            <person name="Raftis F."/>
            <person name="Sallet E."/>
            <person name="Schiex T."/>
            <person name="Thomas J."/>
            <person name="Vandecasteele C."/>
            <person name="Vares D."/>
            <person name="Vear F."/>
            <person name="Vautrin S."/>
            <person name="Crespi M."/>
            <person name="Mangin B."/>
            <person name="Burke J.M."/>
            <person name="Salse J."/>
            <person name="Munos S."/>
            <person name="Vincourt P."/>
            <person name="Rieseberg L.H."/>
            <person name="Langlade N.B."/>
        </authorList>
    </citation>
    <scope>NUCLEOTIDE SEQUENCE [LARGE SCALE GENOMIC DNA]</scope>
    <source>
        <strain evidence="13">cv. SF193</strain>
    </source>
</reference>
<keyword evidence="3" id="KW-0805">Transcription regulation</keyword>
<dbReference type="Pfam" id="PF07887">
    <property type="entry name" value="Calmodulin_bind"/>
    <property type="match status" value="1"/>
</dbReference>
<keyword evidence="6" id="KW-0804">Transcription</keyword>
<comment type="subcellular location">
    <subcellularLocation>
        <location evidence="1">Nucleus</location>
    </subcellularLocation>
</comment>
<dbReference type="OrthoDB" id="748178at2759"/>
<evidence type="ECO:0000313" key="12">
    <source>
        <dbReference type="EMBL" id="OTG11489.1"/>
    </source>
</evidence>
<feature type="compositionally biased region" description="Polar residues" evidence="8">
    <location>
        <begin position="19"/>
        <end position="34"/>
    </location>
</feature>
<dbReference type="FunCoup" id="A0A251TL46">
    <property type="interactions" value="49"/>
</dbReference>
<proteinExistence type="inferred from homology"/>
<evidence type="ECO:0000259" key="11">
    <source>
        <dbReference type="Pfam" id="PF20452"/>
    </source>
</evidence>
<name>A0A251TL46_HELAN</name>
<dbReference type="GO" id="GO:0080142">
    <property type="term" value="P:regulation of salicylic acid biosynthetic process"/>
    <property type="evidence" value="ECO:0000318"/>
    <property type="project" value="GO_Central"/>
</dbReference>
<evidence type="ECO:0000313" key="13">
    <source>
        <dbReference type="Proteomes" id="UP000215914"/>
    </source>
</evidence>
<gene>
    <name evidence="12" type="ORF">HannXRQ_Chr10g0299261</name>
</gene>
<dbReference type="GO" id="GO:0043565">
    <property type="term" value="F:sequence-specific DNA binding"/>
    <property type="evidence" value="ECO:0000318"/>
    <property type="project" value="GO_Central"/>
</dbReference>
<feature type="domain" description="Calmodulin binding protein-like N-terminal" evidence="9">
    <location>
        <begin position="90"/>
        <end position="236"/>
    </location>
</feature>
<dbReference type="Pfam" id="PF20452">
    <property type="entry name" value="Calmod_bind_C"/>
    <property type="match status" value="1"/>
</dbReference>
<dbReference type="Proteomes" id="UP000215914">
    <property type="component" value="Chromosome 10"/>
</dbReference>
<dbReference type="InterPro" id="IPR012416">
    <property type="entry name" value="CBP60"/>
</dbReference>
<comment type="similarity">
    <text evidence="2">Belongs to the plant ACBP60 protein family.</text>
</comment>
<evidence type="ECO:0000256" key="1">
    <source>
        <dbReference type="ARBA" id="ARBA00004123"/>
    </source>
</evidence>
<organism evidence="12 13">
    <name type="scientific">Helianthus annuus</name>
    <name type="common">Common sunflower</name>
    <dbReference type="NCBI Taxonomy" id="4232"/>
    <lineage>
        <taxon>Eukaryota</taxon>
        <taxon>Viridiplantae</taxon>
        <taxon>Streptophyta</taxon>
        <taxon>Embryophyta</taxon>
        <taxon>Tracheophyta</taxon>
        <taxon>Spermatophyta</taxon>
        <taxon>Magnoliopsida</taxon>
        <taxon>eudicotyledons</taxon>
        <taxon>Gunneridae</taxon>
        <taxon>Pentapetalae</taxon>
        <taxon>asterids</taxon>
        <taxon>campanulids</taxon>
        <taxon>Asterales</taxon>
        <taxon>Asteraceae</taxon>
        <taxon>Asteroideae</taxon>
        <taxon>Heliantheae alliance</taxon>
        <taxon>Heliantheae</taxon>
        <taxon>Helianthus</taxon>
    </lineage>
</organism>
<dbReference type="STRING" id="4232.A0A251TL46"/>
<dbReference type="GO" id="GO:0005516">
    <property type="term" value="F:calmodulin binding"/>
    <property type="evidence" value="ECO:0007669"/>
    <property type="project" value="InterPro"/>
</dbReference>
<dbReference type="PANTHER" id="PTHR31713">
    <property type="entry name" value="OS02G0177800 PROTEIN"/>
    <property type="match status" value="1"/>
</dbReference>
<dbReference type="GO" id="GO:0003700">
    <property type="term" value="F:DNA-binding transcription factor activity"/>
    <property type="evidence" value="ECO:0000318"/>
    <property type="project" value="GO_Central"/>
</dbReference>
<sequence>MGMKRLHRDDEEDGDDAGPSNQEPKGVGTSSNARNVMPRFSVEELTATLEGLIRGPVRDEVQRVFESFFGKSPRSPSDALQVQSHRTTSLQLRFHTKLLPTYFTGSRIESEDNSALKLVLFDTNCNKIVSNGPFSSLKIAIVPLDGDFPAEDHEDWSQDVFDAKVICAREGKRPLLSGTLVVSLNEGVAELGDVVYTDNSSWRRSRKFRIGAKAQNATAGVRIREARSEAFVVKDQRGESYKKHHPPSLGDEVWRLEKIAKDGVWHARLASHRIYTLKDFLQVYTTNESSLCTLLGGPNNNIWKAIIKHAKACVLDDKVYMYSCVDGIGLLFNSILELVGATFDGENHLSMNQLNDFQKSMVEGLKHQFYKELDGMIPIDDLSVVATPVLGVNFHDKLQMQIPHPYCSGLNDMSKLGVAVGYDGFNLHDGMSSWQANNQTIGFTSDDSDICLSRNGSESGSGSPRGRWCKIRAAMIWVSVRKDVAAKRMAAFDLFSDFRA</sequence>
<dbReference type="OMA" id="NNIWKAI"/>
<evidence type="ECO:0000256" key="4">
    <source>
        <dbReference type="ARBA" id="ARBA00023125"/>
    </source>
</evidence>
<dbReference type="InterPro" id="IPR046831">
    <property type="entry name" value="Calmodulin_bind_N"/>
</dbReference>
<dbReference type="InParanoid" id="A0A251TL46"/>
<keyword evidence="13" id="KW-1185">Reference proteome</keyword>
<evidence type="ECO:0000256" key="5">
    <source>
        <dbReference type="ARBA" id="ARBA00023159"/>
    </source>
</evidence>
<dbReference type="AlphaFoldDB" id="A0A251TL46"/>
<evidence type="ECO:0000256" key="7">
    <source>
        <dbReference type="ARBA" id="ARBA00023242"/>
    </source>
</evidence>
<evidence type="ECO:0000256" key="8">
    <source>
        <dbReference type="SAM" id="MobiDB-lite"/>
    </source>
</evidence>
<dbReference type="Pfam" id="PF20451">
    <property type="entry name" value="Calmod_bind_M"/>
    <property type="match status" value="1"/>
</dbReference>
<dbReference type="InterPro" id="IPR046829">
    <property type="entry name" value="Calmod_bind_C"/>
</dbReference>
<feature type="domain" description="Calmodulin binding protein C-terminal" evidence="11">
    <location>
        <begin position="318"/>
        <end position="377"/>
    </location>
</feature>
<evidence type="ECO:0000256" key="6">
    <source>
        <dbReference type="ARBA" id="ARBA00023163"/>
    </source>
</evidence>
<feature type="domain" description="Calmodulin binding protein central" evidence="10">
    <location>
        <begin position="249"/>
        <end position="313"/>
    </location>
</feature>